<dbReference type="Proteomes" id="UP000036958">
    <property type="component" value="Unassembled WGS sequence"/>
</dbReference>
<dbReference type="InterPro" id="IPR003526">
    <property type="entry name" value="MECDP_synthase"/>
</dbReference>
<dbReference type="PANTHER" id="PTHR43181:SF1">
    <property type="entry name" value="2-C-METHYL-D-ERYTHRITOL 2,4-CYCLODIPHOSPHATE SYNTHASE, CHLOROPLASTIC"/>
    <property type="match status" value="1"/>
</dbReference>
<evidence type="ECO:0000256" key="4">
    <source>
        <dbReference type="ARBA" id="ARBA00012579"/>
    </source>
</evidence>
<evidence type="ECO:0000313" key="12">
    <source>
        <dbReference type="Proteomes" id="UP000036958"/>
    </source>
</evidence>
<dbReference type="PANTHER" id="PTHR43181">
    <property type="entry name" value="2-C-METHYL-D-ERYTHRITOL 2,4-CYCLODIPHOSPHATE SYNTHASE, CHLOROPLASTIC"/>
    <property type="match status" value="1"/>
</dbReference>
<dbReference type="STRING" id="1409788.NC99_41260"/>
<proteinExistence type="inferred from homology"/>
<feature type="binding site" evidence="8">
    <location>
        <begin position="11"/>
        <end position="13"/>
    </location>
    <ligand>
        <name>4-CDP-2-C-methyl-D-erythritol 2-phosphate</name>
        <dbReference type="ChEBI" id="CHEBI:57919"/>
    </ligand>
</feature>
<comment type="caution">
    <text evidence="8">Lacks conserved residue(s) required for the propagation of feature annotation.</text>
</comment>
<keyword evidence="5 8" id="KW-0479">Metal-binding</keyword>
<dbReference type="RefSeq" id="WP_316930813.1">
    <property type="nucleotide sequence ID" value="NZ_LGIA01000203.1"/>
</dbReference>
<comment type="catalytic activity">
    <reaction evidence="1 8 9">
        <text>4-CDP-2-C-methyl-D-erythritol 2-phosphate = 2-C-methyl-D-erythritol 2,4-cyclic diphosphate + CMP</text>
        <dbReference type="Rhea" id="RHEA:23864"/>
        <dbReference type="ChEBI" id="CHEBI:57919"/>
        <dbReference type="ChEBI" id="CHEBI:58483"/>
        <dbReference type="ChEBI" id="CHEBI:60377"/>
        <dbReference type="EC" id="4.6.1.12"/>
    </reaction>
</comment>
<dbReference type="HAMAP" id="MF_00107">
    <property type="entry name" value="IspF"/>
    <property type="match status" value="1"/>
</dbReference>
<evidence type="ECO:0000256" key="2">
    <source>
        <dbReference type="ARBA" id="ARBA00004709"/>
    </source>
</evidence>
<dbReference type="GO" id="GO:0046872">
    <property type="term" value="F:metal ion binding"/>
    <property type="evidence" value="ECO:0007669"/>
    <property type="project" value="UniProtKB-KW"/>
</dbReference>
<dbReference type="EMBL" id="LGIA01000203">
    <property type="protein sequence ID" value="KOH43039.1"/>
    <property type="molecule type" value="Genomic_DNA"/>
</dbReference>
<feature type="binding site" evidence="8">
    <location>
        <position position="45"/>
    </location>
    <ligand>
        <name>a divalent metal cation</name>
        <dbReference type="ChEBI" id="CHEBI:60240"/>
    </ligand>
</feature>
<evidence type="ECO:0000256" key="7">
    <source>
        <dbReference type="ARBA" id="ARBA00023239"/>
    </source>
</evidence>
<comment type="cofactor">
    <cofactor evidence="8">
        <name>a divalent metal cation</name>
        <dbReference type="ChEBI" id="CHEBI:60240"/>
    </cofactor>
    <text evidence="8">Binds 1 divalent metal cation per subunit.</text>
</comment>
<comment type="similarity">
    <text evidence="3 8 9">Belongs to the IspF family.</text>
</comment>
<dbReference type="InterPro" id="IPR036571">
    <property type="entry name" value="MECDP_synthase_sf"/>
</dbReference>
<keyword evidence="6 8" id="KW-0414">Isoprene biosynthesis</keyword>
<comment type="caution">
    <text evidence="11">The sequence shown here is derived from an EMBL/GenBank/DDBJ whole genome shotgun (WGS) entry which is preliminary data.</text>
</comment>
<dbReference type="GO" id="GO:0008685">
    <property type="term" value="F:2-C-methyl-D-erythritol 2,4-cyclodiphosphate synthase activity"/>
    <property type="evidence" value="ECO:0007669"/>
    <property type="project" value="UniProtKB-UniRule"/>
</dbReference>
<evidence type="ECO:0000256" key="8">
    <source>
        <dbReference type="HAMAP-Rule" id="MF_00107"/>
    </source>
</evidence>
<feature type="site" description="Transition state stabilizer" evidence="8">
    <location>
        <position position="37"/>
    </location>
</feature>
<evidence type="ECO:0000256" key="3">
    <source>
        <dbReference type="ARBA" id="ARBA00008480"/>
    </source>
</evidence>
<evidence type="ECO:0000256" key="5">
    <source>
        <dbReference type="ARBA" id="ARBA00022723"/>
    </source>
</evidence>
<dbReference type="PROSITE" id="PS01350">
    <property type="entry name" value="ISPF"/>
    <property type="match status" value="1"/>
</dbReference>
<keyword evidence="12" id="KW-1185">Reference proteome</keyword>
<dbReference type="Pfam" id="PF02542">
    <property type="entry name" value="YgbB"/>
    <property type="match status" value="1"/>
</dbReference>
<feature type="binding site" evidence="8">
    <location>
        <position position="11"/>
    </location>
    <ligand>
        <name>a divalent metal cation</name>
        <dbReference type="ChEBI" id="CHEBI:60240"/>
    </ligand>
</feature>
<evidence type="ECO:0000256" key="1">
    <source>
        <dbReference type="ARBA" id="ARBA00000200"/>
    </source>
</evidence>
<dbReference type="GO" id="GO:0019288">
    <property type="term" value="P:isopentenyl diphosphate biosynthetic process, methylerythritol 4-phosphate pathway"/>
    <property type="evidence" value="ECO:0007669"/>
    <property type="project" value="UniProtKB-UniRule"/>
</dbReference>
<dbReference type="NCBIfam" id="TIGR00151">
    <property type="entry name" value="ispF"/>
    <property type="match status" value="1"/>
</dbReference>
<dbReference type="UniPathway" id="UPA00056">
    <property type="reaction ID" value="UER00095"/>
</dbReference>
<feature type="binding site" evidence="8">
    <location>
        <position position="13"/>
    </location>
    <ligand>
        <name>a divalent metal cation</name>
        <dbReference type="ChEBI" id="CHEBI:60240"/>
    </ligand>
</feature>
<dbReference type="EC" id="4.6.1.12" evidence="4 8"/>
<evidence type="ECO:0000256" key="9">
    <source>
        <dbReference type="RuleBase" id="RU004395"/>
    </source>
</evidence>
<feature type="site" description="Transition state stabilizer" evidence="8">
    <location>
        <position position="136"/>
    </location>
</feature>
<feature type="binding site" evidence="8">
    <location>
        <position position="142"/>
    </location>
    <ligand>
        <name>4-CDP-2-C-methyl-D-erythritol 2-phosphate</name>
        <dbReference type="ChEBI" id="CHEBI:57919"/>
    </ligand>
</feature>
<comment type="subunit">
    <text evidence="8">Homotrimer.</text>
</comment>
<dbReference type="Gene3D" id="3.30.1330.50">
    <property type="entry name" value="2-C-methyl-D-erythritol 2,4-cyclodiphosphate synthase"/>
    <property type="match status" value="1"/>
</dbReference>
<feature type="domain" description="2-C-methyl-D-erythritol 2,4-cyclodiphosphate synthase" evidence="10">
    <location>
        <begin position="4"/>
        <end position="157"/>
    </location>
</feature>
<dbReference type="SUPFAM" id="SSF69765">
    <property type="entry name" value="IpsF-like"/>
    <property type="match status" value="1"/>
</dbReference>
<dbReference type="PATRIC" id="fig|1409788.3.peg.4218"/>
<dbReference type="InterPro" id="IPR020555">
    <property type="entry name" value="MECDP_synthase_CS"/>
</dbReference>
<protein>
    <recommendedName>
        <fullName evidence="4 8">2-C-methyl-D-erythritol 2,4-cyclodiphosphate synthase</fullName>
        <shortName evidence="8">MECDP-synthase</shortName>
        <shortName evidence="8">MECPP-synthase</shortName>
        <shortName evidence="8">MECPS</shortName>
        <ecNumber evidence="4 8">4.6.1.12</ecNumber>
    </recommendedName>
</protein>
<organism evidence="11 12">
    <name type="scientific">Sunxiuqinia dokdonensis</name>
    <dbReference type="NCBI Taxonomy" id="1409788"/>
    <lineage>
        <taxon>Bacteria</taxon>
        <taxon>Pseudomonadati</taxon>
        <taxon>Bacteroidota</taxon>
        <taxon>Bacteroidia</taxon>
        <taxon>Marinilabiliales</taxon>
        <taxon>Prolixibacteraceae</taxon>
        <taxon>Sunxiuqinia</taxon>
    </lineage>
</organism>
<evidence type="ECO:0000259" key="10">
    <source>
        <dbReference type="Pfam" id="PF02542"/>
    </source>
</evidence>
<dbReference type="CDD" id="cd00554">
    <property type="entry name" value="MECDP_synthase"/>
    <property type="match status" value="1"/>
</dbReference>
<gene>
    <name evidence="8" type="primary">ispF</name>
    <name evidence="11" type="ORF">NC99_41260</name>
</gene>
<evidence type="ECO:0000313" key="11">
    <source>
        <dbReference type="EMBL" id="KOH43039.1"/>
    </source>
</evidence>
<comment type="pathway">
    <text evidence="2 8">Isoprenoid biosynthesis; isopentenyl diphosphate biosynthesis via DXP pathway; isopentenyl diphosphate from 1-deoxy-D-xylulose 5-phosphate: step 4/6.</text>
</comment>
<accession>A0A0L8V3P8</accession>
<evidence type="ECO:0000256" key="6">
    <source>
        <dbReference type="ARBA" id="ARBA00023229"/>
    </source>
</evidence>
<name>A0A0L8V3P8_9BACT</name>
<dbReference type="AlphaFoldDB" id="A0A0L8V3P8"/>
<dbReference type="FunFam" id="3.30.1330.50:FF:000001">
    <property type="entry name" value="2-C-methyl-D-erythritol 2,4-cyclodiphosphate synthase"/>
    <property type="match status" value="1"/>
</dbReference>
<sequence length="169" mass="18579">MMPFRIGYGYDVHRLATGESLWLGGVLIQHDKGTVAHSDGDVLIHALCDAMLGALKLRDIGFHFPDHSADFKNIDSKILLSKVKELIEAKGYTLGNADITIAAQKPKLKDHIPFMEEKLAEVLQSDADAISIKATTTEELGFEGREEGISAHAVVLLMKRTCCSTHKHE</sequence>
<feature type="binding site" evidence="8">
    <location>
        <position position="145"/>
    </location>
    <ligand>
        <name>4-CDP-2-C-methyl-D-erythritol 2-phosphate</name>
        <dbReference type="ChEBI" id="CHEBI:57919"/>
    </ligand>
</feature>
<dbReference type="GO" id="GO:0016114">
    <property type="term" value="P:terpenoid biosynthetic process"/>
    <property type="evidence" value="ECO:0007669"/>
    <property type="project" value="InterPro"/>
</dbReference>
<feature type="binding site" evidence="8">
    <location>
        <begin position="135"/>
        <end position="138"/>
    </location>
    <ligand>
        <name>4-CDP-2-C-methyl-D-erythritol 2-phosphate</name>
        <dbReference type="ChEBI" id="CHEBI:57919"/>
    </ligand>
</feature>
<keyword evidence="7 8" id="KW-0456">Lyase</keyword>
<feature type="binding site" evidence="8">
    <location>
        <begin position="59"/>
        <end position="61"/>
    </location>
    <ligand>
        <name>4-CDP-2-C-methyl-D-erythritol 2-phosphate</name>
        <dbReference type="ChEBI" id="CHEBI:57919"/>
    </ligand>
</feature>
<comment type="function">
    <text evidence="8">Involved in the biosynthesis of isopentenyl diphosphate (IPP) and dimethylallyl diphosphate (DMAPP), two major building blocks of isoprenoid compounds. Catalyzes the conversion of 4-diphosphocytidyl-2-C-methyl-D-erythritol 2-phosphate (CDP-ME2P) to 2-C-methyl-D-erythritol 2,4-cyclodiphosphate (ME-CPP) with a corresponding release of cytidine 5-monophosphate (CMP).</text>
</comment>
<feature type="binding site" evidence="8">
    <location>
        <begin position="37"/>
        <end position="38"/>
    </location>
    <ligand>
        <name>4-CDP-2-C-methyl-D-erythritol 2-phosphate</name>
        <dbReference type="ChEBI" id="CHEBI:57919"/>
    </ligand>
</feature>
<reference evidence="12" key="1">
    <citation type="submission" date="2015-07" db="EMBL/GenBank/DDBJ databases">
        <title>Genome sequencing of Sunxiuqinia dokdonensis strain SK.</title>
        <authorList>
            <person name="Ahn S."/>
            <person name="Kim B.-C."/>
        </authorList>
    </citation>
    <scope>NUCLEOTIDE SEQUENCE [LARGE SCALE GENOMIC DNA]</scope>
    <source>
        <strain evidence="12">SK</strain>
    </source>
</reference>